<dbReference type="Gene3D" id="3.40.50.20">
    <property type="match status" value="1"/>
</dbReference>
<organism evidence="3 4">
    <name type="scientific">Yoonia rhodophyticola</name>
    <dbReference type="NCBI Taxonomy" id="3137370"/>
    <lineage>
        <taxon>Bacteria</taxon>
        <taxon>Pseudomonadati</taxon>
        <taxon>Pseudomonadota</taxon>
        <taxon>Alphaproteobacteria</taxon>
        <taxon>Rhodobacterales</taxon>
        <taxon>Paracoccaceae</taxon>
        <taxon>Yoonia</taxon>
    </lineage>
</organism>
<dbReference type="Pfam" id="PF06230">
    <property type="entry name" value="LpxI_C"/>
    <property type="match status" value="1"/>
</dbReference>
<accession>A0AAN0NJR4</accession>
<evidence type="ECO:0000313" key="4">
    <source>
        <dbReference type="Proteomes" id="UP001470809"/>
    </source>
</evidence>
<protein>
    <submittedName>
        <fullName evidence="3">LpxI family protein</fullName>
    </submittedName>
</protein>
<dbReference type="Pfam" id="PF17930">
    <property type="entry name" value="LpxI_N"/>
    <property type="match status" value="1"/>
</dbReference>
<evidence type="ECO:0000259" key="1">
    <source>
        <dbReference type="Pfam" id="PF06230"/>
    </source>
</evidence>
<dbReference type="InterPro" id="IPR053174">
    <property type="entry name" value="LpxI"/>
</dbReference>
<reference evidence="3 4" key="2">
    <citation type="submission" date="2024-08" db="EMBL/GenBank/DDBJ databases">
        <title>Phylogenomic analyses of a clade within the roseobacter group suggest taxonomic reassignments of species of the genera Aestuariivita, Citreicella, Loktanella, Nautella, Pelagibaca, Ruegeria, Thalassobius, Thiobacimonas and Tropicibacter, and the proposal o.</title>
        <authorList>
            <person name="Jeon C.O."/>
        </authorList>
    </citation>
    <scope>NUCLEOTIDE SEQUENCE [LARGE SCALE GENOMIC DNA]</scope>
    <source>
        <strain evidence="3 4">SS1-5</strain>
    </source>
</reference>
<dbReference type="EMBL" id="CP151767">
    <property type="protein sequence ID" value="WZU66510.1"/>
    <property type="molecule type" value="Genomic_DNA"/>
</dbReference>
<sequence>MLALIAGTGDLPTQLVQHATPRPLICALAGFEPALAPDLAFRLEHLGSFLAELKARGVTRICMAGAVTRPVIDPAAIDDATKPLIPLLQSAMSKGDDGALRGIIALLEDQGFAIVAAHQIAPALLPEPGVLTQAQPQPPHEDDAARGQECVAAMGVADVGQACLIRAAAPVATEGQDGTDAMLDRFILPQTPDPTGDVLDTVTDVASDMFDTVADWLVGPAVDRPDAGGAILFKAPKPGQDRRADLPVIGPGTARRAARAGLAGIVVEAGGVMVLHRADVVQALDAAGLFLWVRPRGDT</sequence>
<feature type="domain" description="LpxI N-terminal" evidence="2">
    <location>
        <begin position="2"/>
        <end position="124"/>
    </location>
</feature>
<dbReference type="Gene3D" id="3.40.140.80">
    <property type="match status" value="1"/>
</dbReference>
<dbReference type="AlphaFoldDB" id="A0AAN0NJR4"/>
<name>A0AAN0NJR4_9RHOB</name>
<reference evidence="4" key="1">
    <citation type="submission" date="2024-04" db="EMBL/GenBank/DDBJ databases">
        <title>Phylogenomic analyses of a clade within the roseobacter group suggest taxonomic reassignments of species of the genera Aestuariivita, Citreicella, Loktanella, Nautella, Pelagibaca, Ruegeria, Thalassobius, Thiobacimonas and Tropicibacter, and the proposal o.</title>
        <authorList>
            <person name="Jeon C.O."/>
        </authorList>
    </citation>
    <scope>NUCLEOTIDE SEQUENCE [LARGE SCALE GENOMIC DNA]</scope>
    <source>
        <strain evidence="4">SS1-5</strain>
    </source>
</reference>
<evidence type="ECO:0000313" key="3">
    <source>
        <dbReference type="EMBL" id="WZU66510.1"/>
    </source>
</evidence>
<gene>
    <name evidence="3" type="ORF">AABB31_15865</name>
</gene>
<dbReference type="KEGG" id="yrh:AABB31_15865"/>
<dbReference type="InterPro" id="IPR041255">
    <property type="entry name" value="LpxI_N"/>
</dbReference>
<evidence type="ECO:0000259" key="2">
    <source>
        <dbReference type="Pfam" id="PF17930"/>
    </source>
</evidence>
<dbReference type="PANTHER" id="PTHR39962:SF1">
    <property type="entry name" value="LPXI FAMILY PROTEIN"/>
    <property type="match status" value="1"/>
</dbReference>
<dbReference type="InterPro" id="IPR010415">
    <property type="entry name" value="LpxI_C"/>
</dbReference>
<dbReference type="Proteomes" id="UP001470809">
    <property type="component" value="Chromosome"/>
</dbReference>
<dbReference type="RefSeq" id="WP_342075832.1">
    <property type="nucleotide sequence ID" value="NZ_CP151767.2"/>
</dbReference>
<dbReference type="PANTHER" id="PTHR39962">
    <property type="entry name" value="BLL4848 PROTEIN"/>
    <property type="match status" value="1"/>
</dbReference>
<dbReference type="InterPro" id="IPR043167">
    <property type="entry name" value="LpxI_C_sf"/>
</dbReference>
<keyword evidence="4" id="KW-1185">Reference proteome</keyword>
<feature type="domain" description="LpxI C-terminal" evidence="1">
    <location>
        <begin position="128"/>
        <end position="292"/>
    </location>
</feature>
<proteinExistence type="predicted"/>